<reference evidence="2" key="1">
    <citation type="journal article" date="2020" name="Stud. Mycol.">
        <title>101 Dothideomycetes genomes: a test case for predicting lifestyles and emergence of pathogens.</title>
        <authorList>
            <person name="Haridas S."/>
            <person name="Albert R."/>
            <person name="Binder M."/>
            <person name="Bloem J."/>
            <person name="Labutti K."/>
            <person name="Salamov A."/>
            <person name="Andreopoulos B."/>
            <person name="Baker S."/>
            <person name="Barry K."/>
            <person name="Bills G."/>
            <person name="Bluhm B."/>
            <person name="Cannon C."/>
            <person name="Castanera R."/>
            <person name="Culley D."/>
            <person name="Daum C."/>
            <person name="Ezra D."/>
            <person name="Gonzalez J."/>
            <person name="Henrissat B."/>
            <person name="Kuo A."/>
            <person name="Liang C."/>
            <person name="Lipzen A."/>
            <person name="Lutzoni F."/>
            <person name="Magnuson J."/>
            <person name="Mondo S."/>
            <person name="Nolan M."/>
            <person name="Ohm R."/>
            <person name="Pangilinan J."/>
            <person name="Park H.-J."/>
            <person name="Ramirez L."/>
            <person name="Alfaro M."/>
            <person name="Sun H."/>
            <person name="Tritt A."/>
            <person name="Yoshinaga Y."/>
            <person name="Zwiers L.-H."/>
            <person name="Turgeon B."/>
            <person name="Goodwin S."/>
            <person name="Spatafora J."/>
            <person name="Crous P."/>
            <person name="Grigoriev I."/>
        </authorList>
    </citation>
    <scope>NUCLEOTIDE SEQUENCE</scope>
    <source>
        <strain evidence="2">CBS 279.74</strain>
    </source>
</reference>
<keyword evidence="3" id="KW-1185">Reference proteome</keyword>
<dbReference type="Proteomes" id="UP000799428">
    <property type="component" value="Unassembled WGS sequence"/>
</dbReference>
<protein>
    <submittedName>
        <fullName evidence="2">Uncharacterized protein</fullName>
    </submittedName>
</protein>
<accession>A0A6G1K054</accession>
<dbReference type="EMBL" id="MU005777">
    <property type="protein sequence ID" value="KAF2705983.1"/>
    <property type="molecule type" value="Genomic_DNA"/>
</dbReference>
<evidence type="ECO:0000256" key="1">
    <source>
        <dbReference type="SAM" id="MobiDB-lite"/>
    </source>
</evidence>
<gene>
    <name evidence="2" type="ORF">K504DRAFT_87742</name>
</gene>
<dbReference type="AlphaFoldDB" id="A0A6G1K054"/>
<feature type="region of interest" description="Disordered" evidence="1">
    <location>
        <begin position="178"/>
        <end position="211"/>
    </location>
</feature>
<evidence type="ECO:0000313" key="3">
    <source>
        <dbReference type="Proteomes" id="UP000799428"/>
    </source>
</evidence>
<organism evidence="2 3">
    <name type="scientific">Pleomassaria siparia CBS 279.74</name>
    <dbReference type="NCBI Taxonomy" id="1314801"/>
    <lineage>
        <taxon>Eukaryota</taxon>
        <taxon>Fungi</taxon>
        <taxon>Dikarya</taxon>
        <taxon>Ascomycota</taxon>
        <taxon>Pezizomycotina</taxon>
        <taxon>Dothideomycetes</taxon>
        <taxon>Pleosporomycetidae</taxon>
        <taxon>Pleosporales</taxon>
        <taxon>Pleomassariaceae</taxon>
        <taxon>Pleomassaria</taxon>
    </lineage>
</organism>
<evidence type="ECO:0000313" key="2">
    <source>
        <dbReference type="EMBL" id="KAF2705983.1"/>
    </source>
</evidence>
<proteinExistence type="predicted"/>
<sequence>MRLDACHGPAARFAGAIWGLAGVASYIDSPIEPNDPARLTTTVHVHCTQCVHTQTVIRTYRAYKGAESALPTLYPTRPTRHGLTLTNMTGQCSVRRVQCAVCSVQCAVCSVQTTAKVMAHKGKDRNGNCSNQLTAFNPTLPSNLQQRRRAFSLATCHQATLVHTYILCTYVHSRPSSHQAIKPSSHQAIKPSSHQAIKTTKPPNIEQSPNS</sequence>
<name>A0A6G1K054_9PLEO</name>